<protein>
    <submittedName>
        <fullName evidence="2">Uncharacterized protein LOC109129999</fullName>
    </submittedName>
</protein>
<name>A0ABM1R6J9_CAMSA</name>
<gene>
    <name evidence="2" type="primary">LOC109129999</name>
</gene>
<reference evidence="1" key="1">
    <citation type="journal article" date="2014" name="Nat. Commun.">
        <title>The emerging biofuel crop Camelina sativa retains a highly undifferentiated hexaploid genome structure.</title>
        <authorList>
            <person name="Kagale S."/>
            <person name="Koh C."/>
            <person name="Nixon J."/>
            <person name="Bollina V."/>
            <person name="Clarke W.E."/>
            <person name="Tuteja R."/>
            <person name="Spillane C."/>
            <person name="Robinson S.J."/>
            <person name="Links M.G."/>
            <person name="Clarke C."/>
            <person name="Higgins E.E."/>
            <person name="Huebert T."/>
            <person name="Sharpe A.G."/>
            <person name="Parkin I.A."/>
        </authorList>
    </citation>
    <scope>NUCLEOTIDE SEQUENCE [LARGE SCALE GENOMIC DNA]</scope>
    <source>
        <strain evidence="1">cv. DH55</strain>
    </source>
</reference>
<accession>A0ABM1R6J9</accession>
<evidence type="ECO:0000313" key="2">
    <source>
        <dbReference type="RefSeq" id="XP_019094637.1"/>
    </source>
</evidence>
<dbReference type="RefSeq" id="XP_019094637.1">
    <property type="nucleotide sequence ID" value="XM_019239092.1"/>
</dbReference>
<evidence type="ECO:0000313" key="1">
    <source>
        <dbReference type="Proteomes" id="UP000694864"/>
    </source>
</evidence>
<dbReference type="Proteomes" id="UP000694864">
    <property type="component" value="Chromosome 17"/>
</dbReference>
<sequence>MINTQNTLFVFRPDQQALAPQPLTPFSAVTANRASAIRRCRLMISAKTLEMILEDEIAPEDDHPSIAPSLDSLLVCPATSCF</sequence>
<organism evidence="1 2">
    <name type="scientific">Camelina sativa</name>
    <name type="common">False flax</name>
    <name type="synonym">Myagrum sativum</name>
    <dbReference type="NCBI Taxonomy" id="90675"/>
    <lineage>
        <taxon>Eukaryota</taxon>
        <taxon>Viridiplantae</taxon>
        <taxon>Streptophyta</taxon>
        <taxon>Embryophyta</taxon>
        <taxon>Tracheophyta</taxon>
        <taxon>Spermatophyta</taxon>
        <taxon>Magnoliopsida</taxon>
        <taxon>eudicotyledons</taxon>
        <taxon>Gunneridae</taxon>
        <taxon>Pentapetalae</taxon>
        <taxon>rosids</taxon>
        <taxon>malvids</taxon>
        <taxon>Brassicales</taxon>
        <taxon>Brassicaceae</taxon>
        <taxon>Camelineae</taxon>
        <taxon>Camelina</taxon>
    </lineage>
</organism>
<proteinExistence type="predicted"/>
<keyword evidence="1" id="KW-1185">Reference proteome</keyword>
<reference evidence="2" key="2">
    <citation type="submission" date="2025-08" db="UniProtKB">
        <authorList>
            <consortium name="RefSeq"/>
        </authorList>
    </citation>
    <scope>IDENTIFICATION</scope>
    <source>
        <tissue evidence="2">Leaf</tissue>
    </source>
</reference>
<dbReference type="GeneID" id="109129999"/>